<dbReference type="OrthoDB" id="6474464at2759"/>
<dbReference type="GO" id="GO:0003830">
    <property type="term" value="F:beta-1,4-mannosylglycoprotein 4-beta-N-acetylglucosaminyltransferase activity"/>
    <property type="evidence" value="ECO:0007669"/>
    <property type="project" value="InterPro"/>
</dbReference>
<keyword evidence="1" id="KW-1133">Transmembrane helix</keyword>
<evidence type="ECO:0000313" key="2">
    <source>
        <dbReference type="EMBL" id="CAH1098624.1"/>
    </source>
</evidence>
<evidence type="ECO:0008006" key="4">
    <source>
        <dbReference type="Google" id="ProtNLM"/>
    </source>
</evidence>
<organism evidence="2 3">
    <name type="scientific">Psylliodes chrysocephalus</name>
    <dbReference type="NCBI Taxonomy" id="3402493"/>
    <lineage>
        <taxon>Eukaryota</taxon>
        <taxon>Metazoa</taxon>
        <taxon>Ecdysozoa</taxon>
        <taxon>Arthropoda</taxon>
        <taxon>Hexapoda</taxon>
        <taxon>Insecta</taxon>
        <taxon>Pterygota</taxon>
        <taxon>Neoptera</taxon>
        <taxon>Endopterygota</taxon>
        <taxon>Coleoptera</taxon>
        <taxon>Polyphaga</taxon>
        <taxon>Cucujiformia</taxon>
        <taxon>Chrysomeloidea</taxon>
        <taxon>Chrysomelidae</taxon>
        <taxon>Galerucinae</taxon>
        <taxon>Alticini</taxon>
        <taxon>Psylliodes</taxon>
    </lineage>
</organism>
<dbReference type="InterPro" id="IPR006813">
    <property type="entry name" value="Glyco_trans_17"/>
</dbReference>
<keyword evidence="1" id="KW-0812">Transmembrane</keyword>
<feature type="transmembrane region" description="Helical" evidence="1">
    <location>
        <begin position="12"/>
        <end position="30"/>
    </location>
</feature>
<evidence type="ECO:0000256" key="1">
    <source>
        <dbReference type="SAM" id="Phobius"/>
    </source>
</evidence>
<dbReference type="GO" id="GO:0006044">
    <property type="term" value="P:N-acetylglucosamine metabolic process"/>
    <property type="evidence" value="ECO:0007669"/>
    <property type="project" value="TreeGrafter"/>
</dbReference>
<protein>
    <recommendedName>
        <fullName evidence="4">Beta-1,4-mannosyl-glycoprotein 4-beta-N-acetylglucosaminyltransferase</fullName>
    </recommendedName>
</protein>
<name>A0A9P0CB44_9CUCU</name>
<dbReference type="SUPFAM" id="SSF57196">
    <property type="entry name" value="EGF/Laminin"/>
    <property type="match status" value="1"/>
</dbReference>
<accession>A0A9P0CB44</accession>
<gene>
    <name evidence="2" type="ORF">PSYICH_LOCUS883</name>
</gene>
<evidence type="ECO:0000313" key="3">
    <source>
        <dbReference type="Proteomes" id="UP001153636"/>
    </source>
</evidence>
<dbReference type="PANTHER" id="PTHR12224">
    <property type="entry name" value="BETA-1,4-MANNOSYL-GLYCOPROTEIN BETA-1,4-N-ACETYLGLUCOSAMINYL-TRANSFERASE"/>
    <property type="match status" value="1"/>
</dbReference>
<dbReference type="GO" id="GO:0016020">
    <property type="term" value="C:membrane"/>
    <property type="evidence" value="ECO:0007669"/>
    <property type="project" value="InterPro"/>
</dbReference>
<reference evidence="2" key="1">
    <citation type="submission" date="2022-01" db="EMBL/GenBank/DDBJ databases">
        <authorList>
            <person name="King R."/>
        </authorList>
    </citation>
    <scope>NUCLEOTIDE SEQUENCE</scope>
</reference>
<proteinExistence type="predicted"/>
<dbReference type="Proteomes" id="UP001153636">
    <property type="component" value="Chromosome 1"/>
</dbReference>
<sequence length="414" mass="48797">MYIFRLNLKRISVWILIMCQMFLILIYFYAQLRPNKRTPQYGIKFLKSEDDFGDLQTTYHTLKSNIILKTVSTRQSYIDFNSSLCFKNGTDLASMKINQGINWKCNCLPGWHGNDCGLPEVLWRAVLANKKPIKIKGPRTFERRVIYLFKVDKFSEYLADIRINDLGTVVDLFILYEDDTTDYLQGKLDANFCKEYQHKILYVKNDGVNLWKKIKQYLKNLRNDDIILSSETNELPNRDALIFLKFYDHWPQPIKFRYRWSVFGFFWMHPGRTITGGGACTVSFLKESFSNNITLLTDNKTLSSPVYKGLTLGDLNHYGGWYCDYCNDPANIVEFLASKPTNVINWDKIEHQKIDNSYIEDLIENGVYIDGKTELKKAHKYQDTYFAPKFVMEHDWKYDFLLINFYSKADYYDI</sequence>
<keyword evidence="3" id="KW-1185">Reference proteome</keyword>
<dbReference type="AlphaFoldDB" id="A0A9P0CB44"/>
<keyword evidence="1" id="KW-0472">Membrane</keyword>
<dbReference type="EMBL" id="OV651813">
    <property type="protein sequence ID" value="CAH1098624.1"/>
    <property type="molecule type" value="Genomic_DNA"/>
</dbReference>
<dbReference type="PANTHER" id="PTHR12224:SF0">
    <property type="entry name" value="BETA-1,4-MANNOSYL-GLYCOPROTEIN 4-BETA-N-ACETYLGLUCOSAMINYLTRANSFERASE"/>
    <property type="match status" value="1"/>
</dbReference>